<evidence type="ECO:0000313" key="3">
    <source>
        <dbReference type="Proteomes" id="UP001516400"/>
    </source>
</evidence>
<evidence type="ECO:0000313" key="2">
    <source>
        <dbReference type="EMBL" id="KAL3287240.1"/>
    </source>
</evidence>
<gene>
    <name evidence="2" type="ORF">HHI36_001716</name>
</gene>
<accession>A0ABD2P9R1</accession>
<sequence length="102" mass="11781">MFGCLPRHGLPSSNIPTEVLKDLETEEDLQCAMDHMQIPHTIEPQNEDIELENVQPNENENENLDPPHVDDDDTHHLLDLDKFTENIRKHRTEAFQCLEGQA</sequence>
<keyword evidence="3" id="KW-1185">Reference proteome</keyword>
<dbReference type="AlphaFoldDB" id="A0ABD2P9R1"/>
<evidence type="ECO:0000256" key="1">
    <source>
        <dbReference type="SAM" id="MobiDB-lite"/>
    </source>
</evidence>
<comment type="caution">
    <text evidence="2">The sequence shown here is derived from an EMBL/GenBank/DDBJ whole genome shotgun (WGS) entry which is preliminary data.</text>
</comment>
<dbReference type="EMBL" id="JABFTP020000185">
    <property type="protein sequence ID" value="KAL3287240.1"/>
    <property type="molecule type" value="Genomic_DNA"/>
</dbReference>
<reference evidence="2 3" key="1">
    <citation type="journal article" date="2021" name="BMC Biol.">
        <title>Horizontally acquired antibacterial genes associated with adaptive radiation of ladybird beetles.</title>
        <authorList>
            <person name="Li H.S."/>
            <person name="Tang X.F."/>
            <person name="Huang Y.H."/>
            <person name="Xu Z.Y."/>
            <person name="Chen M.L."/>
            <person name="Du X.Y."/>
            <person name="Qiu B.Y."/>
            <person name="Chen P.T."/>
            <person name="Zhang W."/>
            <person name="Slipinski A."/>
            <person name="Escalona H.E."/>
            <person name="Waterhouse R.M."/>
            <person name="Zwick A."/>
            <person name="Pang H."/>
        </authorList>
    </citation>
    <scope>NUCLEOTIDE SEQUENCE [LARGE SCALE GENOMIC DNA]</scope>
    <source>
        <strain evidence="2">SYSU2018</strain>
    </source>
</reference>
<feature type="region of interest" description="Disordered" evidence="1">
    <location>
        <begin position="41"/>
        <end position="75"/>
    </location>
</feature>
<dbReference type="Proteomes" id="UP001516400">
    <property type="component" value="Unassembled WGS sequence"/>
</dbReference>
<protein>
    <submittedName>
        <fullName evidence="2">Uncharacterized protein</fullName>
    </submittedName>
</protein>
<proteinExistence type="predicted"/>
<organism evidence="2 3">
    <name type="scientific">Cryptolaemus montrouzieri</name>
    <dbReference type="NCBI Taxonomy" id="559131"/>
    <lineage>
        <taxon>Eukaryota</taxon>
        <taxon>Metazoa</taxon>
        <taxon>Ecdysozoa</taxon>
        <taxon>Arthropoda</taxon>
        <taxon>Hexapoda</taxon>
        <taxon>Insecta</taxon>
        <taxon>Pterygota</taxon>
        <taxon>Neoptera</taxon>
        <taxon>Endopterygota</taxon>
        <taxon>Coleoptera</taxon>
        <taxon>Polyphaga</taxon>
        <taxon>Cucujiformia</taxon>
        <taxon>Coccinelloidea</taxon>
        <taxon>Coccinellidae</taxon>
        <taxon>Scymninae</taxon>
        <taxon>Scymnini</taxon>
        <taxon>Cryptolaemus</taxon>
    </lineage>
</organism>
<name>A0ABD2P9R1_9CUCU</name>
<feature type="compositionally biased region" description="Basic and acidic residues" evidence="1">
    <location>
        <begin position="65"/>
        <end position="75"/>
    </location>
</feature>